<dbReference type="SUPFAM" id="SSF53335">
    <property type="entry name" value="S-adenosyl-L-methionine-dependent methyltransferases"/>
    <property type="match status" value="1"/>
</dbReference>
<keyword evidence="2 4" id="KW-0808">Transferase</keyword>
<proteinExistence type="predicted"/>
<gene>
    <name evidence="4" type="ORF">WNY63_02110</name>
</gene>
<dbReference type="GO" id="GO:0032259">
    <property type="term" value="P:methylation"/>
    <property type="evidence" value="ECO:0007669"/>
    <property type="project" value="UniProtKB-KW"/>
</dbReference>
<keyword evidence="5" id="KW-1185">Reference proteome</keyword>
<name>A0ABU9TXM0_9GAMM</name>
<evidence type="ECO:0000313" key="4">
    <source>
        <dbReference type="EMBL" id="MEM5549529.1"/>
    </source>
</evidence>
<dbReference type="CDD" id="cd02440">
    <property type="entry name" value="AdoMet_MTases"/>
    <property type="match status" value="1"/>
</dbReference>
<protein>
    <submittedName>
        <fullName evidence="4">Class I SAM-dependent methyltransferase</fullName>
        <ecNumber evidence="4">2.1.-.-</ecNumber>
    </submittedName>
</protein>
<evidence type="ECO:0000313" key="5">
    <source>
        <dbReference type="Proteomes" id="UP001388366"/>
    </source>
</evidence>
<dbReference type="GO" id="GO:0008168">
    <property type="term" value="F:methyltransferase activity"/>
    <property type="evidence" value="ECO:0007669"/>
    <property type="project" value="UniProtKB-KW"/>
</dbReference>
<dbReference type="PANTHER" id="PTHR43861">
    <property type="entry name" value="TRANS-ACONITATE 2-METHYLTRANSFERASE-RELATED"/>
    <property type="match status" value="1"/>
</dbReference>
<sequence length="197" mass="22173">MSVNSIDYYNQHSKDFIASSLNVDMSALYAEFTPLLPKHALILDAGCGTGRDTKYFIEQGFNVTAIDASKELVEFATNHIAQPVIHKTFMQIDDTNIYDGIWCCASLLHVPKSELSTVFTKLATALKANGILYVSFKYGDTERVHNGREFTDLTEHGLQHIISAQPSLCISKHWITGDQRTERGHEQWLNAIIRKEP</sequence>
<dbReference type="EMBL" id="JBBMQU010000002">
    <property type="protein sequence ID" value="MEM5549529.1"/>
    <property type="molecule type" value="Genomic_DNA"/>
</dbReference>
<comment type="caution">
    <text evidence="4">The sequence shown here is derived from an EMBL/GenBank/DDBJ whole genome shotgun (WGS) entry which is preliminary data.</text>
</comment>
<dbReference type="Proteomes" id="UP001388366">
    <property type="component" value="Unassembled WGS sequence"/>
</dbReference>
<dbReference type="RefSeq" id="WP_342883197.1">
    <property type="nucleotide sequence ID" value="NZ_JBBMQU010000002.1"/>
</dbReference>
<dbReference type="InterPro" id="IPR041698">
    <property type="entry name" value="Methyltransf_25"/>
</dbReference>
<evidence type="ECO:0000259" key="3">
    <source>
        <dbReference type="Pfam" id="PF13649"/>
    </source>
</evidence>
<dbReference type="EC" id="2.1.-.-" evidence="4"/>
<feature type="domain" description="Methyltransferase" evidence="3">
    <location>
        <begin position="42"/>
        <end position="130"/>
    </location>
</feature>
<reference evidence="4 5" key="1">
    <citation type="submission" date="2024-03" db="EMBL/GenBank/DDBJ databases">
        <title>Community enrichment and isolation of bacterial strains for fucoidan degradation.</title>
        <authorList>
            <person name="Sichert A."/>
        </authorList>
    </citation>
    <scope>NUCLEOTIDE SEQUENCE [LARGE SCALE GENOMIC DNA]</scope>
    <source>
        <strain evidence="4 5">AS81</strain>
    </source>
</reference>
<dbReference type="Gene3D" id="3.40.50.150">
    <property type="entry name" value="Vaccinia Virus protein VP39"/>
    <property type="match status" value="1"/>
</dbReference>
<dbReference type="Pfam" id="PF13649">
    <property type="entry name" value="Methyltransf_25"/>
    <property type="match status" value="1"/>
</dbReference>
<organism evidence="4 5">
    <name type="scientific">Pseudoalteromonas neustonica</name>
    <dbReference type="NCBI Taxonomy" id="1840331"/>
    <lineage>
        <taxon>Bacteria</taxon>
        <taxon>Pseudomonadati</taxon>
        <taxon>Pseudomonadota</taxon>
        <taxon>Gammaproteobacteria</taxon>
        <taxon>Alteromonadales</taxon>
        <taxon>Pseudoalteromonadaceae</taxon>
        <taxon>Pseudoalteromonas</taxon>
    </lineage>
</organism>
<accession>A0ABU9TXM0</accession>
<evidence type="ECO:0000256" key="2">
    <source>
        <dbReference type="ARBA" id="ARBA00022679"/>
    </source>
</evidence>
<dbReference type="PANTHER" id="PTHR43861:SF1">
    <property type="entry name" value="TRANS-ACONITATE 2-METHYLTRANSFERASE"/>
    <property type="match status" value="1"/>
</dbReference>
<keyword evidence="1 4" id="KW-0489">Methyltransferase</keyword>
<evidence type="ECO:0000256" key="1">
    <source>
        <dbReference type="ARBA" id="ARBA00022603"/>
    </source>
</evidence>
<dbReference type="InterPro" id="IPR029063">
    <property type="entry name" value="SAM-dependent_MTases_sf"/>
</dbReference>